<protein>
    <submittedName>
        <fullName evidence="2">Integral membrane protein</fullName>
    </submittedName>
</protein>
<keyword evidence="1" id="KW-0812">Transmembrane</keyword>
<feature type="transmembrane region" description="Helical" evidence="1">
    <location>
        <begin position="60"/>
        <end position="79"/>
    </location>
</feature>
<dbReference type="InterPro" id="IPR053170">
    <property type="entry name" value="Transcription_regulator"/>
</dbReference>
<sequence length="334" mass="38430">MDPVSQAAFGASFSQSLAKNKTRQLSVLIIGALAGMAPDLDIFINSPTDPLLFLEYHRQFTHALIFIPFGALLCALVFYPFAKKHLSFAQIYLFSFAAYATHGLLDACTSYGTQLFWPFSNERVAWNTVSIIDPLFTLPVLGLVLFAAFKGRAVYARVAFVYAVIFLSLGIFQKQRAEDALAVLADQRGHQAVRVQVKPSFANRHLWKTIYEYEGRYYVDAVKLLWNVEYLPGSSIRKLDIKRDFPWLPEDSQQARDIERFRWFSDDFLAVSKRYPNLIMDMRYSFLPNEISPMWGVEVSREQVDAGNQDVHVGYRMIRNMNPQTRKRFLEMLF</sequence>
<dbReference type="PANTHER" id="PTHR40031:SF1">
    <property type="entry name" value="MEMBRANE-BOUND METAL-DEPENDENT HYDROLASE"/>
    <property type="match status" value="1"/>
</dbReference>
<dbReference type="Pfam" id="PF04307">
    <property type="entry name" value="YdjM"/>
    <property type="match status" value="1"/>
</dbReference>
<gene>
    <name evidence="2" type="ORF">MNBD_GAMMA15-2252</name>
</gene>
<dbReference type="InterPro" id="IPR007404">
    <property type="entry name" value="YdjM-like"/>
</dbReference>
<keyword evidence="1" id="KW-0472">Membrane</keyword>
<organism evidence="2">
    <name type="scientific">hydrothermal vent metagenome</name>
    <dbReference type="NCBI Taxonomy" id="652676"/>
    <lineage>
        <taxon>unclassified sequences</taxon>
        <taxon>metagenomes</taxon>
        <taxon>ecological metagenomes</taxon>
    </lineage>
</organism>
<dbReference type="AlphaFoldDB" id="A0A3B0YE16"/>
<dbReference type="PANTHER" id="PTHR40031">
    <property type="entry name" value="HYPOTHETICAL MEMBRANE SPANNING PROTEIN"/>
    <property type="match status" value="1"/>
</dbReference>
<dbReference type="EMBL" id="UOFN01000045">
    <property type="protein sequence ID" value="VAW75000.1"/>
    <property type="molecule type" value="Genomic_DNA"/>
</dbReference>
<evidence type="ECO:0000256" key="1">
    <source>
        <dbReference type="SAM" id="Phobius"/>
    </source>
</evidence>
<name>A0A3B0YE16_9ZZZZ</name>
<feature type="transmembrane region" description="Helical" evidence="1">
    <location>
        <begin position="154"/>
        <end position="172"/>
    </location>
</feature>
<feature type="transmembrane region" description="Helical" evidence="1">
    <location>
        <begin position="25"/>
        <end position="44"/>
    </location>
</feature>
<accession>A0A3B0YE16</accession>
<feature type="transmembrane region" description="Helical" evidence="1">
    <location>
        <begin position="91"/>
        <end position="112"/>
    </location>
</feature>
<evidence type="ECO:0000313" key="2">
    <source>
        <dbReference type="EMBL" id="VAW75000.1"/>
    </source>
</evidence>
<keyword evidence="1" id="KW-1133">Transmembrane helix</keyword>
<reference evidence="2" key="1">
    <citation type="submission" date="2018-06" db="EMBL/GenBank/DDBJ databases">
        <authorList>
            <person name="Zhirakovskaya E."/>
        </authorList>
    </citation>
    <scope>NUCLEOTIDE SEQUENCE</scope>
</reference>
<feature type="transmembrane region" description="Helical" evidence="1">
    <location>
        <begin position="124"/>
        <end position="147"/>
    </location>
</feature>
<proteinExistence type="predicted"/>